<proteinExistence type="predicted"/>
<dbReference type="OrthoDB" id="820652at2759"/>
<organism evidence="1 2">
    <name type="scientific">Jatropha curcas</name>
    <name type="common">Barbados nut</name>
    <dbReference type="NCBI Taxonomy" id="180498"/>
    <lineage>
        <taxon>Eukaryota</taxon>
        <taxon>Viridiplantae</taxon>
        <taxon>Streptophyta</taxon>
        <taxon>Embryophyta</taxon>
        <taxon>Tracheophyta</taxon>
        <taxon>Spermatophyta</taxon>
        <taxon>Magnoliopsida</taxon>
        <taxon>eudicotyledons</taxon>
        <taxon>Gunneridae</taxon>
        <taxon>Pentapetalae</taxon>
        <taxon>rosids</taxon>
        <taxon>fabids</taxon>
        <taxon>Malpighiales</taxon>
        <taxon>Euphorbiaceae</taxon>
        <taxon>Crotonoideae</taxon>
        <taxon>Jatropheae</taxon>
        <taxon>Jatropha</taxon>
    </lineage>
</organism>
<reference evidence="1 2" key="1">
    <citation type="journal article" date="2014" name="PLoS ONE">
        <title>Global Analysis of Gene Expression Profiles in Physic Nut (Jatropha curcas L.) Seedlings Exposed to Salt Stress.</title>
        <authorList>
            <person name="Zhang L."/>
            <person name="Zhang C."/>
            <person name="Wu P."/>
            <person name="Chen Y."/>
            <person name="Li M."/>
            <person name="Jiang H."/>
            <person name="Wu G."/>
        </authorList>
    </citation>
    <scope>NUCLEOTIDE SEQUENCE [LARGE SCALE GENOMIC DNA]</scope>
    <source>
        <strain evidence="2">cv. GZQX0401</strain>
        <tissue evidence="1">Young leaves</tissue>
    </source>
</reference>
<evidence type="ECO:0000313" key="1">
    <source>
        <dbReference type="EMBL" id="KDP39817.1"/>
    </source>
</evidence>
<name>A0A067KUL5_JATCU</name>
<keyword evidence="2" id="KW-1185">Reference proteome</keyword>
<dbReference type="AlphaFoldDB" id="A0A067KUL5"/>
<evidence type="ECO:0000313" key="2">
    <source>
        <dbReference type="Proteomes" id="UP000027138"/>
    </source>
</evidence>
<dbReference type="Proteomes" id="UP000027138">
    <property type="component" value="Unassembled WGS sequence"/>
</dbReference>
<protein>
    <submittedName>
        <fullName evidence="1">Uncharacterized protein</fullName>
    </submittedName>
</protein>
<gene>
    <name evidence="1" type="ORF">JCGZ_04916</name>
</gene>
<accession>A0A067KUL5</accession>
<dbReference type="STRING" id="180498.A0A067KUL5"/>
<dbReference type="EMBL" id="KK914339">
    <property type="protein sequence ID" value="KDP39817.1"/>
    <property type="molecule type" value="Genomic_DNA"/>
</dbReference>
<sequence>MAMEKAEAIGKCCDNIQWSAGPTQVGKLGCDENSSDTPMKDQECIKEMKEIHAYLDMVKEMVRPGCSQEMLKVALNSMASPFNTLTSMSSEPRPYASL</sequence>